<dbReference type="PROSITE" id="PS01124">
    <property type="entry name" value="HTH_ARAC_FAMILY_2"/>
    <property type="match status" value="1"/>
</dbReference>
<dbReference type="InterPro" id="IPR018062">
    <property type="entry name" value="HTH_AraC-typ_CS"/>
</dbReference>
<dbReference type="Pfam" id="PF12833">
    <property type="entry name" value="HTH_18"/>
    <property type="match status" value="1"/>
</dbReference>
<evidence type="ECO:0000259" key="5">
    <source>
        <dbReference type="PROSITE" id="PS01124"/>
    </source>
</evidence>
<dbReference type="SMART" id="SM00448">
    <property type="entry name" value="REC"/>
    <property type="match status" value="1"/>
</dbReference>
<feature type="domain" description="Response regulatory" evidence="6">
    <location>
        <begin position="7"/>
        <end position="124"/>
    </location>
</feature>
<dbReference type="InterPro" id="IPR041522">
    <property type="entry name" value="CdaR_GGDEF"/>
</dbReference>
<dbReference type="PROSITE" id="PS50110">
    <property type="entry name" value="RESPONSE_REGULATORY"/>
    <property type="match status" value="1"/>
</dbReference>
<dbReference type="RefSeq" id="WP_314802006.1">
    <property type="nucleotide sequence ID" value="NZ_CP130319.1"/>
</dbReference>
<organism evidence="7 8">
    <name type="scientific">Paenibacillus roseopurpureus</name>
    <dbReference type="NCBI Taxonomy" id="2918901"/>
    <lineage>
        <taxon>Bacteria</taxon>
        <taxon>Bacillati</taxon>
        <taxon>Bacillota</taxon>
        <taxon>Bacilli</taxon>
        <taxon>Bacillales</taxon>
        <taxon>Paenibacillaceae</taxon>
        <taxon>Paenibacillus</taxon>
    </lineage>
</organism>
<dbReference type="AlphaFoldDB" id="A0AA96LVC8"/>
<dbReference type="Proteomes" id="UP001304650">
    <property type="component" value="Chromosome"/>
</dbReference>
<accession>A0AA96LVC8</accession>
<keyword evidence="4" id="KW-0597">Phosphoprotein</keyword>
<dbReference type="PRINTS" id="PR00032">
    <property type="entry name" value="HTHARAC"/>
</dbReference>
<dbReference type="InterPro" id="IPR018060">
    <property type="entry name" value="HTH_AraC"/>
</dbReference>
<dbReference type="CDD" id="cd17536">
    <property type="entry name" value="REC_YesN-like"/>
    <property type="match status" value="1"/>
</dbReference>
<reference evidence="7" key="1">
    <citation type="submission" date="2022-02" db="EMBL/GenBank/DDBJ databases">
        <title>Paenibacillus sp. MBLB1832 Whole Genome Shotgun Sequencing.</title>
        <authorList>
            <person name="Hwang C.Y."/>
            <person name="Cho E.-S."/>
            <person name="Seo M.-J."/>
        </authorList>
    </citation>
    <scope>NUCLEOTIDE SEQUENCE</scope>
    <source>
        <strain evidence="7">MBLB1832</strain>
    </source>
</reference>
<dbReference type="EMBL" id="CP130319">
    <property type="protein sequence ID" value="WNR45340.1"/>
    <property type="molecule type" value="Genomic_DNA"/>
</dbReference>
<dbReference type="SMART" id="SM00342">
    <property type="entry name" value="HTH_ARAC"/>
    <property type="match status" value="1"/>
</dbReference>
<dbReference type="PANTHER" id="PTHR43280:SF2">
    <property type="entry name" value="HTH-TYPE TRANSCRIPTIONAL REGULATOR EXSA"/>
    <property type="match status" value="1"/>
</dbReference>
<keyword evidence="1" id="KW-0805">Transcription regulation</keyword>
<feature type="modified residue" description="4-aspartylphosphate" evidence="4">
    <location>
        <position position="59"/>
    </location>
</feature>
<evidence type="ECO:0000256" key="4">
    <source>
        <dbReference type="PROSITE-ProRule" id="PRU00169"/>
    </source>
</evidence>
<evidence type="ECO:0000256" key="2">
    <source>
        <dbReference type="ARBA" id="ARBA00023125"/>
    </source>
</evidence>
<keyword evidence="8" id="KW-1185">Reference proteome</keyword>
<dbReference type="InterPro" id="IPR011006">
    <property type="entry name" value="CheY-like_superfamily"/>
</dbReference>
<dbReference type="InterPro" id="IPR001789">
    <property type="entry name" value="Sig_transdc_resp-reg_receiver"/>
</dbReference>
<dbReference type="InterPro" id="IPR009057">
    <property type="entry name" value="Homeodomain-like_sf"/>
</dbReference>
<evidence type="ECO:0000313" key="7">
    <source>
        <dbReference type="EMBL" id="WNR45340.1"/>
    </source>
</evidence>
<dbReference type="GO" id="GO:0000160">
    <property type="term" value="P:phosphorelay signal transduction system"/>
    <property type="evidence" value="ECO:0007669"/>
    <property type="project" value="InterPro"/>
</dbReference>
<dbReference type="Gene3D" id="1.10.10.60">
    <property type="entry name" value="Homeodomain-like"/>
    <property type="match status" value="2"/>
</dbReference>
<evidence type="ECO:0000313" key="8">
    <source>
        <dbReference type="Proteomes" id="UP001304650"/>
    </source>
</evidence>
<dbReference type="SUPFAM" id="SSF46689">
    <property type="entry name" value="Homeodomain-like"/>
    <property type="match status" value="2"/>
</dbReference>
<feature type="domain" description="HTH araC/xylS-type" evidence="5">
    <location>
        <begin position="432"/>
        <end position="529"/>
    </location>
</feature>
<keyword evidence="2" id="KW-0238">DNA-binding</keyword>
<dbReference type="Pfam" id="PF17853">
    <property type="entry name" value="GGDEF_2"/>
    <property type="match status" value="1"/>
</dbReference>
<dbReference type="KEGG" id="proo:MJB10_04165"/>
<dbReference type="GO" id="GO:0043565">
    <property type="term" value="F:sequence-specific DNA binding"/>
    <property type="evidence" value="ECO:0007669"/>
    <property type="project" value="InterPro"/>
</dbReference>
<keyword evidence="3" id="KW-0804">Transcription</keyword>
<name>A0AA96LVC8_9BACL</name>
<protein>
    <submittedName>
        <fullName evidence="7">Response regulator</fullName>
    </submittedName>
</protein>
<evidence type="ECO:0000259" key="6">
    <source>
        <dbReference type="PROSITE" id="PS50110"/>
    </source>
</evidence>
<dbReference type="PROSITE" id="PS00041">
    <property type="entry name" value="HTH_ARAC_FAMILY_1"/>
    <property type="match status" value="1"/>
</dbReference>
<dbReference type="Gene3D" id="3.40.50.2300">
    <property type="match status" value="1"/>
</dbReference>
<dbReference type="Pfam" id="PF00072">
    <property type="entry name" value="Response_reg"/>
    <property type="match status" value="1"/>
</dbReference>
<gene>
    <name evidence="7" type="ORF">MJB10_04165</name>
</gene>
<evidence type="ECO:0000256" key="1">
    <source>
        <dbReference type="ARBA" id="ARBA00023015"/>
    </source>
</evidence>
<sequence length="532" mass="60475">MKDRPITLCVIDDIKSVVRGIADLLNEETHGVQVVGTAGNGEDGLHMVTELRPDIVLTDIRMPRMDGLEMTQRIMAILPTCKVILLSGYTDFEYAQQAIRLGAFDFLAKPFLKSAIETVVDKAREQVVLDRTQFAKQTEMERQIKESMPLLRQEYLHLLLRYMANEAMLRERWDYLKMDLNHKHLTLMCVEMDGFAKGLEDTSIHDVELARFAVKNILEETLASVTKAVVFREHLYGFVCLLNTPAEPAVLAEACREHVMNYSRYTVSIGVSKNASSIQGLPAAYQQASEALSHNFYTGGNSVFLYEDIAHRTLPVLRHSAEQEKELFNLLRMGNQEKALPLLNAMIHCYAGVTPNHFVQVCYDIGLLMCRTFSEKLSDAATVDSLTNLLERLKRGEQLNQPQLIEVLKQVVVEGCRWLQAQKEEEASSVITRAIQYMKDNLDKNVTVNELAKHVYLSASYFANLFKKVTGTTLIHYMTGLRIERAKEMLLNDSQVQEVALSLGYEDRSYFTDVFKKYTGMTPTDFKQAYKP</sequence>
<evidence type="ECO:0000256" key="3">
    <source>
        <dbReference type="ARBA" id="ARBA00023163"/>
    </source>
</evidence>
<dbReference type="SUPFAM" id="SSF52172">
    <property type="entry name" value="CheY-like"/>
    <property type="match status" value="1"/>
</dbReference>
<proteinExistence type="predicted"/>
<dbReference type="PANTHER" id="PTHR43280">
    <property type="entry name" value="ARAC-FAMILY TRANSCRIPTIONAL REGULATOR"/>
    <property type="match status" value="1"/>
</dbReference>
<dbReference type="GO" id="GO:0003700">
    <property type="term" value="F:DNA-binding transcription factor activity"/>
    <property type="evidence" value="ECO:0007669"/>
    <property type="project" value="InterPro"/>
</dbReference>
<dbReference type="InterPro" id="IPR020449">
    <property type="entry name" value="Tscrpt_reg_AraC-type_HTH"/>
</dbReference>